<feature type="region of interest" description="Disordered" evidence="1">
    <location>
        <begin position="256"/>
        <end position="279"/>
    </location>
</feature>
<dbReference type="Pfam" id="PF00583">
    <property type="entry name" value="Acetyltransf_1"/>
    <property type="match status" value="1"/>
</dbReference>
<dbReference type="Proteomes" id="UP000800093">
    <property type="component" value="Unassembled WGS sequence"/>
</dbReference>
<dbReference type="OrthoDB" id="4738875at2759"/>
<comment type="caution">
    <text evidence="3">The sequence shown here is derived from an EMBL/GenBank/DDBJ whole genome shotgun (WGS) entry which is preliminary data.</text>
</comment>
<evidence type="ECO:0000313" key="3">
    <source>
        <dbReference type="EMBL" id="KAF2268143.1"/>
    </source>
</evidence>
<proteinExistence type="predicted"/>
<evidence type="ECO:0000259" key="2">
    <source>
        <dbReference type="Pfam" id="PF00583"/>
    </source>
</evidence>
<evidence type="ECO:0000313" key="4">
    <source>
        <dbReference type="Proteomes" id="UP000800093"/>
    </source>
</evidence>
<accession>A0A9P4KHZ4</accession>
<evidence type="ECO:0000256" key="1">
    <source>
        <dbReference type="SAM" id="MobiDB-lite"/>
    </source>
</evidence>
<reference evidence="4" key="1">
    <citation type="journal article" date="2020" name="Stud. Mycol.">
        <title>101 Dothideomycetes genomes: A test case for predicting lifestyles and emergence of pathogens.</title>
        <authorList>
            <person name="Haridas S."/>
            <person name="Albert R."/>
            <person name="Binder M."/>
            <person name="Bloem J."/>
            <person name="LaButti K."/>
            <person name="Salamov A."/>
            <person name="Andreopoulos B."/>
            <person name="Baker S."/>
            <person name="Barry K."/>
            <person name="Bills G."/>
            <person name="Bluhm B."/>
            <person name="Cannon C."/>
            <person name="Castanera R."/>
            <person name="Culley D."/>
            <person name="Daum C."/>
            <person name="Ezra D."/>
            <person name="Gonzalez J."/>
            <person name="Henrissat B."/>
            <person name="Kuo A."/>
            <person name="Liang C."/>
            <person name="Lipzen A."/>
            <person name="Lutzoni F."/>
            <person name="Magnuson J."/>
            <person name="Mondo S."/>
            <person name="Nolan M."/>
            <person name="Ohm R."/>
            <person name="Pangilinan J."/>
            <person name="Park H.-J."/>
            <person name="Ramirez L."/>
            <person name="Alfaro M."/>
            <person name="Sun H."/>
            <person name="Tritt A."/>
            <person name="Yoshinaga Y."/>
            <person name="Zwiers L.-H."/>
            <person name="Turgeon B."/>
            <person name="Goodwin S."/>
            <person name="Spatafora J."/>
            <person name="Crous P."/>
            <person name="Grigoriev I."/>
        </authorList>
    </citation>
    <scope>NUCLEOTIDE SEQUENCE [LARGE SCALE GENOMIC DNA]</scope>
    <source>
        <strain evidence="4">CBS 304.66</strain>
    </source>
</reference>
<gene>
    <name evidence="3" type="ORF">CC78DRAFT_14942</name>
</gene>
<dbReference type="InterPro" id="IPR000182">
    <property type="entry name" value="GNAT_dom"/>
</dbReference>
<dbReference type="PANTHER" id="PTHR42791:SF2">
    <property type="entry name" value="N-ACETYLTRANSFERASE DOMAIN-CONTAINING PROTEIN"/>
    <property type="match status" value="1"/>
</dbReference>
<dbReference type="GO" id="GO:0016747">
    <property type="term" value="F:acyltransferase activity, transferring groups other than amino-acyl groups"/>
    <property type="evidence" value="ECO:0007669"/>
    <property type="project" value="InterPro"/>
</dbReference>
<dbReference type="AlphaFoldDB" id="A0A9P4KHZ4"/>
<protein>
    <recommendedName>
        <fullName evidence="2">N-acetyltransferase domain-containing protein</fullName>
    </recommendedName>
</protein>
<organism evidence="3 4">
    <name type="scientific">Lojkania enalia</name>
    <dbReference type="NCBI Taxonomy" id="147567"/>
    <lineage>
        <taxon>Eukaryota</taxon>
        <taxon>Fungi</taxon>
        <taxon>Dikarya</taxon>
        <taxon>Ascomycota</taxon>
        <taxon>Pezizomycotina</taxon>
        <taxon>Dothideomycetes</taxon>
        <taxon>Pleosporomycetidae</taxon>
        <taxon>Pleosporales</taxon>
        <taxon>Pleosporales incertae sedis</taxon>
        <taxon>Lojkania</taxon>
    </lineage>
</organism>
<name>A0A9P4KHZ4_9PLEO</name>
<dbReference type="EMBL" id="ML986587">
    <property type="protein sequence ID" value="KAF2268143.1"/>
    <property type="molecule type" value="Genomic_DNA"/>
</dbReference>
<dbReference type="InterPro" id="IPR016181">
    <property type="entry name" value="Acyl_CoA_acyltransferase"/>
</dbReference>
<dbReference type="CDD" id="cd04301">
    <property type="entry name" value="NAT_SF"/>
    <property type="match status" value="1"/>
</dbReference>
<feature type="domain" description="N-acetyltransferase" evidence="2">
    <location>
        <begin position="171"/>
        <end position="204"/>
    </location>
</feature>
<dbReference type="Gene3D" id="3.40.630.30">
    <property type="match status" value="1"/>
</dbReference>
<keyword evidence="4" id="KW-1185">Reference proteome</keyword>
<dbReference type="SUPFAM" id="SSF55729">
    <property type="entry name" value="Acyl-CoA N-acyltransferases (Nat)"/>
    <property type="match status" value="1"/>
</dbReference>
<dbReference type="PANTHER" id="PTHR42791">
    <property type="entry name" value="GNAT FAMILY ACETYLTRANSFERASE"/>
    <property type="match status" value="1"/>
</dbReference>
<sequence length="279" mass="30459">MSSDSYLPSFNDLRPATPDDLPRIATVAAAGFYYSPTFQFQRPRFANFPEDTVSSYWRSYQSDLRDPATVLLVAEDVWDEHEKQRVYQALGASPIYAAGPSLKCKVVVGVCSINLKPDSWRIGQFPCGIHVEVPEPPAAYNTLERDFSVKAFKLYVEATAPAKNTYLAGKMKLSTLAVHPAYWGRGHATRLVNWCVQLADLDGIPVAVSAAPMGARVAAKAGFEEQSVVQIKRSAVHDTSQQDDSSTTDASVWVAVRAPSRSPSDESTTRSESPVAGLD</sequence>
<dbReference type="InterPro" id="IPR052523">
    <property type="entry name" value="Trichothecene_AcTrans"/>
</dbReference>